<evidence type="ECO:0000259" key="2">
    <source>
        <dbReference type="PROSITE" id="PS50878"/>
    </source>
</evidence>
<dbReference type="PANTHER" id="PTHR31635:SF196">
    <property type="entry name" value="REVERSE TRANSCRIPTASE DOMAIN-CONTAINING PROTEIN-RELATED"/>
    <property type="match status" value="1"/>
</dbReference>
<dbReference type="InterPro" id="IPR036691">
    <property type="entry name" value="Endo/exonu/phosph_ase_sf"/>
</dbReference>
<reference evidence="3 4" key="1">
    <citation type="journal article" date="2017" name="Nat. Commun.">
        <title>Genome assembly with in vitro proximity ligation data and whole-genome triplication in lettuce.</title>
        <authorList>
            <person name="Reyes-Chin-Wo S."/>
            <person name="Wang Z."/>
            <person name="Yang X."/>
            <person name="Kozik A."/>
            <person name="Arikit S."/>
            <person name="Song C."/>
            <person name="Xia L."/>
            <person name="Froenicke L."/>
            <person name="Lavelle D.O."/>
            <person name="Truco M.J."/>
            <person name="Xia R."/>
            <person name="Zhu S."/>
            <person name="Xu C."/>
            <person name="Xu H."/>
            <person name="Xu X."/>
            <person name="Cox K."/>
            <person name="Korf I."/>
            <person name="Meyers B.C."/>
            <person name="Michelmore R.W."/>
        </authorList>
    </citation>
    <scope>NUCLEOTIDE SEQUENCE [LARGE SCALE GENOMIC DNA]</scope>
    <source>
        <strain evidence="4">cv. Salinas</strain>
        <tissue evidence="3">Seedlings</tissue>
    </source>
</reference>
<feature type="domain" description="Reverse transcriptase" evidence="2">
    <location>
        <begin position="610"/>
        <end position="872"/>
    </location>
</feature>
<feature type="compositionally biased region" description="Polar residues" evidence="1">
    <location>
        <begin position="28"/>
        <end position="40"/>
    </location>
</feature>
<dbReference type="SUPFAM" id="SSF56219">
    <property type="entry name" value="DNase I-like"/>
    <property type="match status" value="1"/>
</dbReference>
<comment type="caution">
    <text evidence="3">The sequence shown here is derived from an EMBL/GenBank/DDBJ whole genome shotgun (WGS) entry which is preliminary data.</text>
</comment>
<dbReference type="InterPro" id="IPR043502">
    <property type="entry name" value="DNA/RNA_pol_sf"/>
</dbReference>
<dbReference type="Pfam" id="PF00078">
    <property type="entry name" value="RVT_1"/>
    <property type="match status" value="1"/>
</dbReference>
<keyword evidence="4" id="KW-1185">Reference proteome</keyword>
<dbReference type="Gene3D" id="3.60.10.10">
    <property type="entry name" value="Endonuclease/exonuclease/phosphatase"/>
    <property type="match status" value="1"/>
</dbReference>
<dbReference type="PANTHER" id="PTHR31635">
    <property type="entry name" value="REVERSE TRANSCRIPTASE DOMAIN-CONTAINING PROTEIN-RELATED"/>
    <property type="match status" value="1"/>
</dbReference>
<dbReference type="CDD" id="cd01650">
    <property type="entry name" value="RT_nLTR_like"/>
    <property type="match status" value="1"/>
</dbReference>
<dbReference type="SUPFAM" id="SSF56672">
    <property type="entry name" value="DNA/RNA polymerases"/>
    <property type="match status" value="1"/>
</dbReference>
<dbReference type="InterPro" id="IPR000477">
    <property type="entry name" value="RT_dom"/>
</dbReference>
<dbReference type="PROSITE" id="PS50878">
    <property type="entry name" value="RT_POL"/>
    <property type="match status" value="1"/>
</dbReference>
<accession>A0A9R1VFU3</accession>
<dbReference type="AlphaFoldDB" id="A0A9R1VFU3"/>
<gene>
    <name evidence="3" type="ORF">LSAT_V11C500262150</name>
</gene>
<evidence type="ECO:0000256" key="1">
    <source>
        <dbReference type="SAM" id="MobiDB-lite"/>
    </source>
</evidence>
<evidence type="ECO:0000313" key="3">
    <source>
        <dbReference type="EMBL" id="KAJ0205363.1"/>
    </source>
</evidence>
<feature type="region of interest" description="Disordered" evidence="1">
    <location>
        <begin position="28"/>
        <end position="61"/>
    </location>
</feature>
<dbReference type="Proteomes" id="UP000235145">
    <property type="component" value="Unassembled WGS sequence"/>
</dbReference>
<sequence length="873" mass="97557">MKGYASFPFLLKLSKQIPEVKDVDTRKSNLFQSGDNSGRISSDADALGNKPSGKESVHGDLNSQAQKFNVINMDDDNLNVGMETHLGTCLASPNAHNGLIESLVENGCFGPLLSTRPNGANFSATTGDSRSVSPKENGNLFRKRRRVISPPRNQASQNFPISTYNFAAIPTMPVADGSTFALIDLNVLVISTPQEDSIIYYFSYSKQKELTVEIGKKKVGFKISSDDPILNEVMDVRGLGEDHKVNWIQTLKYRYKISFFGIQETQMSIAEVIDVARSGGLLSIWDKKLFSVVEIVKSRYFLIVSGCWADVSILINFANIYGPQQVSGKAKLRDDLITIKNSKAGAWIFLGEFNAVRRPDERLFSQFCPITAAGFNNFIAEAGLIDLKMGGYKFTYSCPREPKLSKLDRFLCCSNFIDSFPSLSVIALDKELSDHSLVLLSSVMVNFGPLPFRFFNSWMDRDGFKQVITSACANVKGLKLAEGFQKIGDLERALVKDLKQKSLIRWAVDEDENTKLFHAYVINKNRKNLITGLMINGRWSTNPDVIKLEAFCFFSSKFHGKHPSRPKLSSSWFVRLSLADAQFLESPFLLKKSKLLCGPALANIINYVKHFEHVGALSPGCNSSFISLVPKTKDPLKMNDYRPISLIGCLYKNVSKLLASRLKQVVGATIGVSQSAYVAGRNILDEPLIVNEVCSWAKKLKKQIMLFKDDFNKAFDSINWDYINSTIDQTGFGMKWRSWIHGCLSSAKASVLVNGSPTEEFKIMKGIRQGDPLSPFLFIIVIEGLNKVIFKGVNLHENYPCISHLFYADDALFIGQWSKENISILACILRSFHASSGLKVNFNKYRVFGIGTSQLQSTSFHKNVKEFVPRKIR</sequence>
<name>A0A9R1VFU3_LACSA</name>
<protein>
    <recommendedName>
        <fullName evidence="2">Reverse transcriptase domain-containing protein</fullName>
    </recommendedName>
</protein>
<proteinExistence type="predicted"/>
<evidence type="ECO:0000313" key="4">
    <source>
        <dbReference type="Proteomes" id="UP000235145"/>
    </source>
</evidence>
<organism evidence="3 4">
    <name type="scientific">Lactuca sativa</name>
    <name type="common">Garden lettuce</name>
    <dbReference type="NCBI Taxonomy" id="4236"/>
    <lineage>
        <taxon>Eukaryota</taxon>
        <taxon>Viridiplantae</taxon>
        <taxon>Streptophyta</taxon>
        <taxon>Embryophyta</taxon>
        <taxon>Tracheophyta</taxon>
        <taxon>Spermatophyta</taxon>
        <taxon>Magnoliopsida</taxon>
        <taxon>eudicotyledons</taxon>
        <taxon>Gunneridae</taxon>
        <taxon>Pentapetalae</taxon>
        <taxon>asterids</taxon>
        <taxon>campanulids</taxon>
        <taxon>Asterales</taxon>
        <taxon>Asteraceae</taxon>
        <taxon>Cichorioideae</taxon>
        <taxon>Cichorieae</taxon>
        <taxon>Lactucinae</taxon>
        <taxon>Lactuca</taxon>
    </lineage>
</organism>
<dbReference type="EMBL" id="NBSK02000005">
    <property type="protein sequence ID" value="KAJ0205363.1"/>
    <property type="molecule type" value="Genomic_DNA"/>
</dbReference>